<evidence type="ECO:0000256" key="12">
    <source>
        <dbReference type="NCBIfam" id="TIGR00334"/>
    </source>
</evidence>
<proteinExistence type="inferred from homology"/>
<comment type="caution">
    <text evidence="14">The sequence shown here is derived from an EMBL/GenBank/DDBJ whole genome shotgun (WGS) entry which is preliminary data.</text>
</comment>
<keyword evidence="1 11" id="KW-0963">Cytoplasm</keyword>
<protein>
    <recommendedName>
        <fullName evidence="11 12">Ribonuclease M5</fullName>
        <ecNumber evidence="11 12">3.1.26.8</ecNumber>
    </recommendedName>
    <alternativeName>
        <fullName evidence="11">RNase M5</fullName>
    </alternativeName>
    <alternativeName>
        <fullName evidence="11">Ribosomal RNA terminal maturase M5</fullName>
    </alternativeName>
</protein>
<dbReference type="PROSITE" id="PS50880">
    <property type="entry name" value="TOPRIM"/>
    <property type="match status" value="1"/>
</dbReference>
<dbReference type="GO" id="GO:0005737">
    <property type="term" value="C:cytoplasm"/>
    <property type="evidence" value="ECO:0007669"/>
    <property type="project" value="UniProtKB-SubCell"/>
</dbReference>
<dbReference type="EC" id="3.1.26.8" evidence="11 12"/>
<comment type="similarity">
    <text evidence="11">Belongs to the ribonuclease M5 family.</text>
</comment>
<dbReference type="Pfam" id="PF01751">
    <property type="entry name" value="Toprim"/>
    <property type="match status" value="1"/>
</dbReference>
<dbReference type="GO" id="GO:0006364">
    <property type="term" value="P:rRNA processing"/>
    <property type="evidence" value="ECO:0007669"/>
    <property type="project" value="UniProtKB-UniRule"/>
</dbReference>
<dbReference type="Pfam" id="PF13331">
    <property type="entry name" value="DUF4093"/>
    <property type="match status" value="1"/>
</dbReference>
<evidence type="ECO:0000256" key="11">
    <source>
        <dbReference type="HAMAP-Rule" id="MF_01469"/>
    </source>
</evidence>
<evidence type="ECO:0000256" key="9">
    <source>
        <dbReference type="ARBA" id="ARBA00022842"/>
    </source>
</evidence>
<accession>A0A3P1VD11</accession>
<dbReference type="RefSeq" id="WP_124776549.1">
    <property type="nucleotide sequence ID" value="NZ_RQZA01000003.1"/>
</dbReference>
<comment type="catalytic activity">
    <reaction evidence="11">
        <text>Endonucleolytic cleavage of RNA, removing 21 and 42 nucleotides, respectively, from the 5'- and 3'-termini of a 5S-rRNA precursor.</text>
        <dbReference type="EC" id="3.1.26.8"/>
    </reaction>
</comment>
<keyword evidence="3 11" id="KW-0698">rRNA processing</keyword>
<gene>
    <name evidence="11 14" type="primary">rnmV</name>
    <name evidence="14" type="ORF">EII38_04975</name>
</gene>
<evidence type="ECO:0000256" key="4">
    <source>
        <dbReference type="ARBA" id="ARBA00022722"/>
    </source>
</evidence>
<dbReference type="InterPro" id="IPR006171">
    <property type="entry name" value="TOPRIM_dom"/>
</dbReference>
<evidence type="ECO:0000256" key="7">
    <source>
        <dbReference type="ARBA" id="ARBA00022759"/>
    </source>
</evidence>
<evidence type="ECO:0000313" key="14">
    <source>
        <dbReference type="EMBL" id="RRD31577.1"/>
    </source>
</evidence>
<evidence type="ECO:0000256" key="8">
    <source>
        <dbReference type="ARBA" id="ARBA00022801"/>
    </source>
</evidence>
<keyword evidence="2 11" id="KW-0690">Ribosome biogenesis</keyword>
<dbReference type="GO" id="GO:0046872">
    <property type="term" value="F:metal ion binding"/>
    <property type="evidence" value="ECO:0007669"/>
    <property type="project" value="UniProtKB-KW"/>
</dbReference>
<keyword evidence="8 11" id="KW-0378">Hydrolase</keyword>
<evidence type="ECO:0000259" key="13">
    <source>
        <dbReference type="PROSITE" id="PS50880"/>
    </source>
</evidence>
<dbReference type="SUPFAM" id="SSF110455">
    <property type="entry name" value="Toprim domain"/>
    <property type="match status" value="1"/>
</dbReference>
<keyword evidence="4 11" id="KW-0540">Nuclease</keyword>
<evidence type="ECO:0000256" key="1">
    <source>
        <dbReference type="ARBA" id="ARBA00022490"/>
    </source>
</evidence>
<dbReference type="EMBL" id="RQZA01000003">
    <property type="protein sequence ID" value="RRD31577.1"/>
    <property type="molecule type" value="Genomic_DNA"/>
</dbReference>
<dbReference type="Proteomes" id="UP000281771">
    <property type="component" value="Unassembled WGS sequence"/>
</dbReference>
<keyword evidence="5" id="KW-0479">Metal-binding</keyword>
<dbReference type="InterPro" id="IPR034141">
    <property type="entry name" value="TOPRIM_RNase_M5-like"/>
</dbReference>
<dbReference type="HAMAP" id="MF_01469">
    <property type="entry name" value="RNase_M5"/>
    <property type="match status" value="1"/>
</dbReference>
<keyword evidence="7 11" id="KW-0255">Endonuclease</keyword>
<evidence type="ECO:0000256" key="5">
    <source>
        <dbReference type="ARBA" id="ARBA00022723"/>
    </source>
</evidence>
<evidence type="ECO:0000256" key="3">
    <source>
        <dbReference type="ARBA" id="ARBA00022552"/>
    </source>
</evidence>
<comment type="subcellular location">
    <subcellularLocation>
        <location evidence="11">Cytoplasm</location>
    </subcellularLocation>
</comment>
<keyword evidence="15" id="KW-1185">Reference proteome</keyword>
<evidence type="ECO:0000256" key="2">
    <source>
        <dbReference type="ARBA" id="ARBA00022517"/>
    </source>
</evidence>
<dbReference type="PANTHER" id="PTHR39156:SF1">
    <property type="entry name" value="RIBONUCLEASE M5"/>
    <property type="match status" value="1"/>
</dbReference>
<feature type="domain" description="Toprim" evidence="13">
    <location>
        <begin position="8"/>
        <end position="91"/>
    </location>
</feature>
<evidence type="ECO:0000256" key="10">
    <source>
        <dbReference type="ARBA" id="ARBA00022884"/>
    </source>
</evidence>
<dbReference type="GO" id="GO:0043822">
    <property type="term" value="F:ribonuclease M5 activity"/>
    <property type="evidence" value="ECO:0007669"/>
    <property type="project" value="UniProtKB-UniRule"/>
</dbReference>
<evidence type="ECO:0000256" key="6">
    <source>
        <dbReference type="ARBA" id="ARBA00022730"/>
    </source>
</evidence>
<dbReference type="AlphaFoldDB" id="A0A3P1VD11"/>
<sequence>MTEKIKIQEVLVVEGKDDTANLHRFYKVDTYETRGSAINEDDLERIAKLNDLRGVIVFTDPDYNGERIRKIIMQAVPTAKHAFLKQEEATPKSKSRGRSLGIEHASFEDLQKALSSVLGTYDDENNFDITKSDLIRLGLLMGADSRQRREFLGENLRIGYSNGKQLLKRLELFGIRLAEVEETMGEYE</sequence>
<dbReference type="InterPro" id="IPR004466">
    <property type="entry name" value="RNase_M5"/>
</dbReference>
<keyword evidence="6 11" id="KW-0699">rRNA-binding</keyword>
<dbReference type="STRING" id="1123309.GCA_000377005_00760"/>
<dbReference type="GO" id="GO:0019843">
    <property type="term" value="F:rRNA binding"/>
    <property type="evidence" value="ECO:0007669"/>
    <property type="project" value="UniProtKB-KW"/>
</dbReference>
<organism evidence="14 15">
    <name type="scientific">Streptococcus minor</name>
    <dbReference type="NCBI Taxonomy" id="229549"/>
    <lineage>
        <taxon>Bacteria</taxon>
        <taxon>Bacillati</taxon>
        <taxon>Bacillota</taxon>
        <taxon>Bacilli</taxon>
        <taxon>Lactobacillales</taxon>
        <taxon>Streptococcaceae</taxon>
        <taxon>Streptococcus</taxon>
    </lineage>
</organism>
<dbReference type="SMART" id="SM00493">
    <property type="entry name" value="TOPRIM"/>
    <property type="match status" value="1"/>
</dbReference>
<keyword evidence="10 11" id="KW-0694">RNA-binding</keyword>
<keyword evidence="9" id="KW-0460">Magnesium</keyword>
<evidence type="ECO:0000313" key="15">
    <source>
        <dbReference type="Proteomes" id="UP000281771"/>
    </source>
</evidence>
<name>A0A3P1VD11_9STRE</name>
<dbReference type="FunFam" id="3.40.1360.10:FF:000006">
    <property type="entry name" value="Ribonuclease M5"/>
    <property type="match status" value="1"/>
</dbReference>
<dbReference type="NCBIfam" id="TIGR00334">
    <property type="entry name" value="5S_RNA_mat_M5"/>
    <property type="match status" value="1"/>
</dbReference>
<dbReference type="Gene3D" id="3.40.1360.10">
    <property type="match status" value="1"/>
</dbReference>
<dbReference type="PANTHER" id="PTHR39156">
    <property type="entry name" value="RIBONUCLEASE M5"/>
    <property type="match status" value="1"/>
</dbReference>
<comment type="function">
    <text evidence="11">Required for correct processing of both the 5' and 3' ends of 5S rRNA precursor. Cleaves both sides of a double-stranded region yielding mature 5S rRNA in one step.</text>
</comment>
<dbReference type="InterPro" id="IPR025156">
    <property type="entry name" value="RNase_M5_C"/>
</dbReference>
<dbReference type="CDD" id="cd01027">
    <property type="entry name" value="TOPRIM_RNase_M5_like"/>
    <property type="match status" value="1"/>
</dbReference>
<reference evidence="14 15" key="1">
    <citation type="submission" date="2018-11" db="EMBL/GenBank/DDBJ databases">
        <title>Genomes From Bacteria Associated with the Canine Oral Cavity: a Test Case for Automated Genome-Based Taxonomic Assignment.</title>
        <authorList>
            <person name="Coil D.A."/>
            <person name="Jospin G."/>
            <person name="Darling A.E."/>
            <person name="Wallis C."/>
            <person name="Davis I.J."/>
            <person name="Harris S."/>
            <person name="Eisen J.A."/>
            <person name="Holcombe L.J."/>
            <person name="O'Flynn C."/>
        </authorList>
    </citation>
    <scope>NUCLEOTIDE SEQUENCE [LARGE SCALE GENOMIC DNA]</scope>
    <source>
        <strain evidence="14 15">OH4621_COT-116</strain>
    </source>
</reference>